<dbReference type="GO" id="GO:0051536">
    <property type="term" value="F:iron-sulfur cluster binding"/>
    <property type="evidence" value="ECO:0007669"/>
    <property type="project" value="UniProtKB-KW"/>
</dbReference>
<dbReference type="Gene3D" id="3.40.50.300">
    <property type="entry name" value="P-loop containing nucleotide triphosphate hydrolases"/>
    <property type="match status" value="2"/>
</dbReference>
<reference evidence="15 16" key="1">
    <citation type="journal article" date="2011" name="BMC Genomics">
        <title>Insight into cross-talk between intra-amoebal pathogens.</title>
        <authorList>
            <person name="Gimenez G."/>
            <person name="Bertelli C."/>
            <person name="Moliner C."/>
            <person name="Robert C."/>
            <person name="Raoult D."/>
            <person name="Fournier P.E."/>
            <person name="Greub G."/>
        </authorList>
    </citation>
    <scope>NUCLEOTIDE SEQUENCE [LARGE SCALE GENOMIC DNA]</scope>
    <source>
        <strain evidence="15 16">LLAP12</strain>
    </source>
</reference>
<organism evidence="15 16">
    <name type="scientific">Legionella drancourtii LLAP12</name>
    <dbReference type="NCBI Taxonomy" id="658187"/>
    <lineage>
        <taxon>Bacteria</taxon>
        <taxon>Pseudomonadati</taxon>
        <taxon>Pseudomonadota</taxon>
        <taxon>Gammaproteobacteria</taxon>
        <taxon>Legionellales</taxon>
        <taxon>Legionellaceae</taxon>
        <taxon>Legionella</taxon>
    </lineage>
</organism>
<dbReference type="Pfam" id="PF00270">
    <property type="entry name" value="DEAD"/>
    <property type="match status" value="1"/>
</dbReference>
<keyword evidence="7" id="KW-0408">Iron</keyword>
<evidence type="ECO:0000259" key="14">
    <source>
        <dbReference type="PROSITE" id="PS51193"/>
    </source>
</evidence>
<dbReference type="InterPro" id="IPR014001">
    <property type="entry name" value="Helicase_ATP-bd"/>
</dbReference>
<keyword evidence="3" id="KW-0547">Nucleotide-binding</keyword>
<dbReference type="InterPro" id="IPR011545">
    <property type="entry name" value="DEAD/DEAH_box_helicase_dom"/>
</dbReference>
<dbReference type="eggNOG" id="COG1199">
    <property type="taxonomic scope" value="Bacteria"/>
</dbReference>
<accession>G9EQT2</accession>
<dbReference type="FunCoup" id="G9EQT2">
    <property type="interactions" value="171"/>
</dbReference>
<evidence type="ECO:0000313" key="15">
    <source>
        <dbReference type="EMBL" id="EHL30303.1"/>
    </source>
</evidence>
<dbReference type="EC" id="5.6.2.3" evidence="12"/>
<protein>
    <recommendedName>
        <fullName evidence="12">DNA 5'-3' helicase</fullName>
        <ecNumber evidence="12">5.6.2.3</ecNumber>
    </recommendedName>
</protein>
<dbReference type="InterPro" id="IPR027417">
    <property type="entry name" value="P-loop_NTPase"/>
</dbReference>
<evidence type="ECO:0000256" key="1">
    <source>
        <dbReference type="ARBA" id="ARBA00001966"/>
    </source>
</evidence>
<evidence type="ECO:0000256" key="10">
    <source>
        <dbReference type="ARBA" id="ARBA00023235"/>
    </source>
</evidence>
<evidence type="ECO:0000256" key="2">
    <source>
        <dbReference type="ARBA" id="ARBA00022723"/>
    </source>
</evidence>
<feature type="domain" description="Helicase ATP-binding" evidence="14">
    <location>
        <begin position="34"/>
        <end position="306"/>
    </location>
</feature>
<dbReference type="Pfam" id="PF06733">
    <property type="entry name" value="DEAD_2"/>
    <property type="match status" value="1"/>
</dbReference>
<dbReference type="InParanoid" id="G9EQT2"/>
<dbReference type="OrthoDB" id="9805194at2"/>
<dbReference type="SMART" id="SM00487">
    <property type="entry name" value="DEXDc"/>
    <property type="match status" value="1"/>
</dbReference>
<comment type="cofactor">
    <cofactor evidence="1">
        <name>[4Fe-4S] cluster</name>
        <dbReference type="ChEBI" id="CHEBI:49883"/>
    </cofactor>
</comment>
<keyword evidence="10" id="KW-0413">Isomerase</keyword>
<dbReference type="GO" id="GO:0043139">
    <property type="term" value="F:5'-3' DNA helicase activity"/>
    <property type="evidence" value="ECO:0007669"/>
    <property type="project" value="UniProtKB-EC"/>
</dbReference>
<evidence type="ECO:0000256" key="11">
    <source>
        <dbReference type="ARBA" id="ARBA00038058"/>
    </source>
</evidence>
<dbReference type="STRING" id="658187.LDG_7635"/>
<keyword evidence="2" id="KW-0479">Metal-binding</keyword>
<dbReference type="InterPro" id="IPR006555">
    <property type="entry name" value="ATP-dep_Helicase_C"/>
</dbReference>
<comment type="catalytic activity">
    <reaction evidence="13">
        <text>ATP + H2O = ADP + phosphate + H(+)</text>
        <dbReference type="Rhea" id="RHEA:13065"/>
        <dbReference type="ChEBI" id="CHEBI:15377"/>
        <dbReference type="ChEBI" id="CHEBI:15378"/>
        <dbReference type="ChEBI" id="CHEBI:30616"/>
        <dbReference type="ChEBI" id="CHEBI:43474"/>
        <dbReference type="ChEBI" id="CHEBI:456216"/>
        <dbReference type="EC" id="5.6.2.3"/>
    </reaction>
</comment>
<dbReference type="GO" id="GO:0046872">
    <property type="term" value="F:metal ion binding"/>
    <property type="evidence" value="ECO:0007669"/>
    <property type="project" value="UniProtKB-KW"/>
</dbReference>
<evidence type="ECO:0000256" key="6">
    <source>
        <dbReference type="ARBA" id="ARBA00022840"/>
    </source>
</evidence>
<evidence type="ECO:0000256" key="13">
    <source>
        <dbReference type="ARBA" id="ARBA00048954"/>
    </source>
</evidence>
<dbReference type="Proteomes" id="UP000002770">
    <property type="component" value="Unassembled WGS sequence"/>
</dbReference>
<dbReference type="HOGENOM" id="CLU_012117_2_0_6"/>
<name>G9EQT2_9GAMM</name>
<dbReference type="AlphaFoldDB" id="G9EQT2"/>
<dbReference type="PANTHER" id="PTHR11472">
    <property type="entry name" value="DNA REPAIR DEAD HELICASE RAD3/XP-D SUBFAMILY MEMBER"/>
    <property type="match status" value="1"/>
</dbReference>
<sequence length="666" mass="74764">MGRREGQTPIFAERVVEITALAESCRRILSEKGRLSTAIPGFAPRAPQSDLAEAIATAIEEKSTLVAEAGTGTGKTFAYLLPCLLSGKKALISTATKTLQDQLYQKDLPTLVRALGLSARIQNLKGRANYICQHRVELHAEEGQFQSPQCAHEVAHVRSKLSQMKSGDRSELPELSEDSQVWPYVTSTVDNCLGAECPSYETCFLVKARKRAMEADVVVINHHLFFADSRLKEEGFGELLPGVDVVIFDEAHQLAEIATHFNGDRVSTRQFRDLVDDIINEWPSLDLANQPLKALSHKADKLMDELLNSLSLFDERISWDEVRRNKTFMKIWDDWLNLHDELVQCFAEEHLAEVPGLLRCKERLDEFAKNLLFFTQDNNETIRWLERFKHTLIFHATPYVVAESFSELLKRQASAYVFTSATLTMADSFDCFCKPLGLNEAKTLLLPSPFDYQQQALLYLPRGLPDPKDQAYYELLLKRVVPIIEAFGGRCFFLFTSHKALKQVAQMMGAILNYPLLIQGSEAKPILLERFRQLGNAVLLGTATFWEGVDVKGEALSCVIIDKLPFSSPADPVTRGKMAYLKEKGLSGFDELSLPNAVIALKQGVGRLIRDNTDKGVLIIADPRLTSREYGQRILASLPKLPKTRDEGTVLKFIRELALDYEPVSD</sequence>
<dbReference type="GO" id="GO:0006281">
    <property type="term" value="P:DNA repair"/>
    <property type="evidence" value="ECO:0007669"/>
    <property type="project" value="TreeGrafter"/>
</dbReference>
<dbReference type="SMART" id="SM00491">
    <property type="entry name" value="HELICc2"/>
    <property type="match status" value="1"/>
</dbReference>
<keyword evidence="6" id="KW-0067">ATP-binding</keyword>
<evidence type="ECO:0000256" key="7">
    <source>
        <dbReference type="ARBA" id="ARBA00023004"/>
    </source>
</evidence>
<proteinExistence type="inferred from homology"/>
<keyword evidence="4" id="KW-0378">Hydrolase</keyword>
<gene>
    <name evidence="15" type="ORF">LDG_7635</name>
</gene>
<evidence type="ECO:0000256" key="9">
    <source>
        <dbReference type="ARBA" id="ARBA00023125"/>
    </source>
</evidence>
<dbReference type="PROSITE" id="PS51193">
    <property type="entry name" value="HELICASE_ATP_BIND_2"/>
    <property type="match status" value="1"/>
</dbReference>
<keyword evidence="9" id="KW-0238">DNA-binding</keyword>
<keyword evidence="16" id="KW-1185">Reference proteome</keyword>
<keyword evidence="5 15" id="KW-0347">Helicase</keyword>
<evidence type="ECO:0000256" key="5">
    <source>
        <dbReference type="ARBA" id="ARBA00022806"/>
    </source>
</evidence>
<evidence type="ECO:0000256" key="8">
    <source>
        <dbReference type="ARBA" id="ARBA00023014"/>
    </source>
</evidence>
<evidence type="ECO:0000256" key="12">
    <source>
        <dbReference type="ARBA" id="ARBA00044969"/>
    </source>
</evidence>
<comment type="similarity">
    <text evidence="11">Belongs to the helicase family. DinG subfamily.</text>
</comment>
<dbReference type="GO" id="GO:0005524">
    <property type="term" value="F:ATP binding"/>
    <property type="evidence" value="ECO:0007669"/>
    <property type="project" value="UniProtKB-KW"/>
</dbReference>
<keyword evidence="8" id="KW-0411">Iron-sulfur</keyword>
<dbReference type="GO" id="GO:0016818">
    <property type="term" value="F:hydrolase activity, acting on acid anhydrides, in phosphorus-containing anhydrides"/>
    <property type="evidence" value="ECO:0007669"/>
    <property type="project" value="InterPro"/>
</dbReference>
<dbReference type="SUPFAM" id="SSF52540">
    <property type="entry name" value="P-loop containing nucleoside triphosphate hydrolases"/>
    <property type="match status" value="2"/>
</dbReference>
<evidence type="ECO:0000256" key="3">
    <source>
        <dbReference type="ARBA" id="ARBA00022741"/>
    </source>
</evidence>
<evidence type="ECO:0000256" key="4">
    <source>
        <dbReference type="ARBA" id="ARBA00022801"/>
    </source>
</evidence>
<dbReference type="InterPro" id="IPR014013">
    <property type="entry name" value="Helic_SF1/SF2_ATP-bd_DinG/Rad3"/>
</dbReference>
<dbReference type="Pfam" id="PF13307">
    <property type="entry name" value="Helicase_C_2"/>
    <property type="match status" value="1"/>
</dbReference>
<dbReference type="InterPro" id="IPR010614">
    <property type="entry name" value="RAD3-like_helicase_DEAD"/>
</dbReference>
<dbReference type="GO" id="GO:0003677">
    <property type="term" value="F:DNA binding"/>
    <property type="evidence" value="ECO:0007669"/>
    <property type="project" value="UniProtKB-KW"/>
</dbReference>
<evidence type="ECO:0000313" key="16">
    <source>
        <dbReference type="Proteomes" id="UP000002770"/>
    </source>
</evidence>
<dbReference type="InterPro" id="IPR045028">
    <property type="entry name" value="DinG/Rad3-like"/>
</dbReference>
<dbReference type="PANTHER" id="PTHR11472:SF34">
    <property type="entry name" value="REGULATOR OF TELOMERE ELONGATION HELICASE 1"/>
    <property type="match status" value="1"/>
</dbReference>
<dbReference type="EMBL" id="JH413832">
    <property type="protein sequence ID" value="EHL30303.1"/>
    <property type="molecule type" value="Genomic_DNA"/>
</dbReference>